<dbReference type="EMBL" id="CAJHCQ010000006">
    <property type="protein sequence ID" value="CAD6533001.1"/>
    <property type="molecule type" value="Genomic_DNA"/>
</dbReference>
<keyword evidence="1" id="KW-0732">Signal</keyword>
<sequence>MKISTLAAAMLIGMTVAATAGAHDALSASTREIVAQSPAITIRAEVLSVDRAGNTMMVLGPMGNLVQMPLVTSQQPGMLVAAGDQIDMQYRDAVAVDVQKLNGSSNGIRKRVDTGVLVAQTRGYEVAHQVEVEATVQDVNLKDRRLKLRGPYQPVTVEVAKGVDMQHVRPGDTVRLVFVSTYAVSEARG</sequence>
<protein>
    <submittedName>
        <fullName evidence="2">Uncharacterized protein</fullName>
    </submittedName>
</protein>
<name>A0ABN7HRE6_9BURK</name>
<evidence type="ECO:0000313" key="2">
    <source>
        <dbReference type="EMBL" id="CAD6533001.1"/>
    </source>
</evidence>
<organism evidence="2 3">
    <name type="scientific">Paraburkholderia hiiakae</name>
    <dbReference type="NCBI Taxonomy" id="1081782"/>
    <lineage>
        <taxon>Bacteria</taxon>
        <taxon>Pseudomonadati</taxon>
        <taxon>Pseudomonadota</taxon>
        <taxon>Betaproteobacteria</taxon>
        <taxon>Burkholderiales</taxon>
        <taxon>Burkholderiaceae</taxon>
        <taxon>Paraburkholderia</taxon>
    </lineage>
</organism>
<reference evidence="2 3" key="1">
    <citation type="submission" date="2020-10" db="EMBL/GenBank/DDBJ databases">
        <authorList>
            <person name="Peeters C."/>
        </authorList>
    </citation>
    <scope>NUCLEOTIDE SEQUENCE [LARGE SCALE GENOMIC DNA]</scope>
    <source>
        <strain evidence="2 3">LMG 27952</strain>
    </source>
</reference>
<proteinExistence type="predicted"/>
<feature type="chain" id="PRO_5046495813" evidence="1">
    <location>
        <begin position="21"/>
        <end position="189"/>
    </location>
</feature>
<feature type="signal peptide" evidence="1">
    <location>
        <begin position="1"/>
        <end position="20"/>
    </location>
</feature>
<evidence type="ECO:0000313" key="3">
    <source>
        <dbReference type="Proteomes" id="UP000656319"/>
    </source>
</evidence>
<gene>
    <name evidence="2" type="ORF">LMG27952_02686</name>
</gene>
<evidence type="ECO:0000256" key="1">
    <source>
        <dbReference type="SAM" id="SignalP"/>
    </source>
</evidence>
<accession>A0ABN7HRE6</accession>
<dbReference type="Proteomes" id="UP000656319">
    <property type="component" value="Unassembled WGS sequence"/>
</dbReference>
<comment type="caution">
    <text evidence="2">The sequence shown here is derived from an EMBL/GenBank/DDBJ whole genome shotgun (WGS) entry which is preliminary data.</text>
</comment>
<dbReference type="RefSeq" id="WP_201696418.1">
    <property type="nucleotide sequence ID" value="NZ_CAJHCQ010000006.1"/>
</dbReference>
<keyword evidence="3" id="KW-1185">Reference proteome</keyword>